<gene>
    <name evidence="1" type="ORF">SDC9_171053</name>
</gene>
<name>A0A645GC61_9ZZZZ</name>
<accession>A0A645GC61</accession>
<dbReference type="EMBL" id="VSSQ01072237">
    <property type="protein sequence ID" value="MPN23660.1"/>
    <property type="molecule type" value="Genomic_DNA"/>
</dbReference>
<sequence>MRWSAETASFLHHITLGGSSFEDIEPIHKMYHKVAGERVGSRITDIVGCYASVDVAALLQNIIYFETECTVFLLEQGLLQRCIPQPFILLKTVGIT</sequence>
<evidence type="ECO:0000313" key="1">
    <source>
        <dbReference type="EMBL" id="MPN23660.1"/>
    </source>
</evidence>
<reference evidence="1" key="1">
    <citation type="submission" date="2019-08" db="EMBL/GenBank/DDBJ databases">
        <authorList>
            <person name="Kucharzyk K."/>
            <person name="Murdoch R.W."/>
            <person name="Higgins S."/>
            <person name="Loffler F."/>
        </authorList>
    </citation>
    <scope>NUCLEOTIDE SEQUENCE</scope>
</reference>
<protein>
    <submittedName>
        <fullName evidence="1">Uncharacterized protein</fullName>
    </submittedName>
</protein>
<proteinExistence type="predicted"/>
<organism evidence="1">
    <name type="scientific">bioreactor metagenome</name>
    <dbReference type="NCBI Taxonomy" id="1076179"/>
    <lineage>
        <taxon>unclassified sequences</taxon>
        <taxon>metagenomes</taxon>
        <taxon>ecological metagenomes</taxon>
    </lineage>
</organism>
<dbReference type="AlphaFoldDB" id="A0A645GC61"/>
<comment type="caution">
    <text evidence="1">The sequence shown here is derived from an EMBL/GenBank/DDBJ whole genome shotgun (WGS) entry which is preliminary data.</text>
</comment>